<proteinExistence type="predicted"/>
<feature type="signal peptide" evidence="1">
    <location>
        <begin position="1"/>
        <end position="26"/>
    </location>
</feature>
<gene>
    <name evidence="2" type="ORF">GCM10023313_14420</name>
</gene>
<name>A0ABP9FRN1_9SPHI</name>
<feature type="chain" id="PRO_5045432466" evidence="1">
    <location>
        <begin position="27"/>
        <end position="304"/>
    </location>
</feature>
<keyword evidence="1" id="KW-0732">Signal</keyword>
<protein>
    <submittedName>
        <fullName evidence="2">Uncharacterized protein</fullName>
    </submittedName>
</protein>
<accession>A0ABP9FRN1</accession>
<reference evidence="3" key="1">
    <citation type="journal article" date="2019" name="Int. J. Syst. Evol. Microbiol.">
        <title>The Global Catalogue of Microorganisms (GCM) 10K type strain sequencing project: providing services to taxonomists for standard genome sequencing and annotation.</title>
        <authorList>
            <consortium name="The Broad Institute Genomics Platform"/>
            <consortium name="The Broad Institute Genome Sequencing Center for Infectious Disease"/>
            <person name="Wu L."/>
            <person name="Ma J."/>
        </authorList>
    </citation>
    <scope>NUCLEOTIDE SEQUENCE [LARGE SCALE GENOMIC DNA]</scope>
    <source>
        <strain evidence="3">JCM 18283</strain>
    </source>
</reference>
<dbReference type="RefSeq" id="WP_345330364.1">
    <property type="nucleotide sequence ID" value="NZ_BAABJI010000002.1"/>
</dbReference>
<evidence type="ECO:0000256" key="1">
    <source>
        <dbReference type="SAM" id="SignalP"/>
    </source>
</evidence>
<organism evidence="2 3">
    <name type="scientific">Mucilaginibacter defluvii</name>
    <dbReference type="NCBI Taxonomy" id="1196019"/>
    <lineage>
        <taxon>Bacteria</taxon>
        <taxon>Pseudomonadati</taxon>
        <taxon>Bacteroidota</taxon>
        <taxon>Sphingobacteriia</taxon>
        <taxon>Sphingobacteriales</taxon>
        <taxon>Sphingobacteriaceae</taxon>
        <taxon>Mucilaginibacter</taxon>
    </lineage>
</organism>
<sequence length="304" mass="35119">MSLLKYKVAAFALIMALGAASCKKSAVDSEPKPDPEGAPPKTWKEHWGYHHQLLNRVYYDDHVAVYYDNLMDPSITWLNKAMSDSWAYVKKNYGEFGPDQRLFVICHRTVDTTNNLGGGHPASWRDATHDNRNVIDNGLGSWTYPTGEQIGLPIHEIGHIVANASHGRSHEDGNLWGDSKFAEIFVYDVLLNIGRQDEASRVYYELQTKTDNFPRTGTQWFKNWFYPIYSKYGEGRVLSKYFELKGKYEKQNRDINWGEFIHFWSGAAGVNLKEQATIAFGWPDEWELQFRKAQQDFPEIKYPY</sequence>
<dbReference type="EMBL" id="BAABJI010000002">
    <property type="protein sequence ID" value="GAA4912442.1"/>
    <property type="molecule type" value="Genomic_DNA"/>
</dbReference>
<keyword evidence="3" id="KW-1185">Reference proteome</keyword>
<comment type="caution">
    <text evidence="2">The sequence shown here is derived from an EMBL/GenBank/DDBJ whole genome shotgun (WGS) entry which is preliminary data.</text>
</comment>
<dbReference type="Proteomes" id="UP001501436">
    <property type="component" value="Unassembled WGS sequence"/>
</dbReference>
<dbReference type="PROSITE" id="PS51257">
    <property type="entry name" value="PROKAR_LIPOPROTEIN"/>
    <property type="match status" value="1"/>
</dbReference>
<evidence type="ECO:0000313" key="3">
    <source>
        <dbReference type="Proteomes" id="UP001501436"/>
    </source>
</evidence>
<evidence type="ECO:0000313" key="2">
    <source>
        <dbReference type="EMBL" id="GAA4912442.1"/>
    </source>
</evidence>